<dbReference type="Proteomes" id="UP000683575">
    <property type="component" value="Chromosome"/>
</dbReference>
<protein>
    <recommendedName>
        <fullName evidence="3">C2H2-type domain-containing protein</fullName>
    </recommendedName>
</protein>
<dbReference type="RefSeq" id="WP_216941316.1">
    <property type="nucleotide sequence ID" value="NZ_CP077062.1"/>
</dbReference>
<dbReference type="AlphaFoldDB" id="A0A975Y1G1"/>
<keyword evidence="2" id="KW-1185">Reference proteome</keyword>
<evidence type="ECO:0000313" key="2">
    <source>
        <dbReference type="Proteomes" id="UP000683575"/>
    </source>
</evidence>
<reference evidence="1" key="1">
    <citation type="submission" date="2021-06" db="EMBL/GenBank/DDBJ databases">
        <title>Complete genome sequence of Nocardioides sp. G188.</title>
        <authorList>
            <person name="Im W.-T."/>
        </authorList>
    </citation>
    <scope>NUCLEOTIDE SEQUENCE</scope>
    <source>
        <strain evidence="1">G188</strain>
    </source>
</reference>
<dbReference type="EMBL" id="CP077062">
    <property type="protein sequence ID" value="QWZ09470.1"/>
    <property type="molecule type" value="Genomic_DNA"/>
</dbReference>
<proteinExistence type="predicted"/>
<gene>
    <name evidence="1" type="ORF">KRR39_06820</name>
</gene>
<dbReference type="KEGG" id="nps:KRR39_06820"/>
<name>A0A975Y1G1_9ACTN</name>
<organism evidence="1 2">
    <name type="scientific">Nocardioides panacis</name>
    <dbReference type="NCBI Taxonomy" id="2849501"/>
    <lineage>
        <taxon>Bacteria</taxon>
        <taxon>Bacillati</taxon>
        <taxon>Actinomycetota</taxon>
        <taxon>Actinomycetes</taxon>
        <taxon>Propionibacteriales</taxon>
        <taxon>Nocardioidaceae</taxon>
        <taxon>Nocardioides</taxon>
    </lineage>
</organism>
<accession>A0A975Y1G1</accession>
<sequence length="51" mass="5833">MEQPVQPSACPDCHALTDDLTAHERWHSRLVHDIAVAVDQENRRRDAAQSR</sequence>
<evidence type="ECO:0008006" key="3">
    <source>
        <dbReference type="Google" id="ProtNLM"/>
    </source>
</evidence>
<evidence type="ECO:0000313" key="1">
    <source>
        <dbReference type="EMBL" id="QWZ09470.1"/>
    </source>
</evidence>